<keyword evidence="2" id="KW-1185">Reference proteome</keyword>
<reference evidence="2" key="1">
    <citation type="journal article" date="2022" name="Mol. Ecol. Resour.">
        <title>The genomes of chicory, endive, great burdock and yacon provide insights into Asteraceae palaeo-polyploidization history and plant inulin production.</title>
        <authorList>
            <person name="Fan W."/>
            <person name="Wang S."/>
            <person name="Wang H."/>
            <person name="Wang A."/>
            <person name="Jiang F."/>
            <person name="Liu H."/>
            <person name="Zhao H."/>
            <person name="Xu D."/>
            <person name="Zhang Y."/>
        </authorList>
    </citation>
    <scope>NUCLEOTIDE SEQUENCE [LARGE SCALE GENOMIC DNA]</scope>
    <source>
        <strain evidence="2">cv. Yunnan</strain>
    </source>
</reference>
<dbReference type="Proteomes" id="UP001056120">
    <property type="component" value="Linkage Group LG16"/>
</dbReference>
<evidence type="ECO:0000313" key="1">
    <source>
        <dbReference type="EMBL" id="KAI3774551.1"/>
    </source>
</evidence>
<protein>
    <submittedName>
        <fullName evidence="1">Uncharacterized protein</fullName>
    </submittedName>
</protein>
<accession>A0ACB9FUW3</accession>
<sequence>MLIRNLSKGKKQKVFEKEDEGKRSGKKLESVKKGKGKEKVEEGLQLKVDSGKKRKEPEQGQGQCEGKITDCKKRKTSTSETMQKHIPFTGKKLLLRCAPGNLINLLHNLTKSHRKVVEEIGFGKTLLLKLHTIPTSLGYWLLQNYDPSTDILNDGANEYKLATSLINEIFGIPNGETQVTQMSKPKTYDPVVKEWRNQFDDEMQKKQNKISVSDLVDYLKKTDDSGRMFKLNYMVVLMSIIGETMKSNTVNLRFLTPLKTNTDFKKLDWCEYVRTERIEKELKKVEEHAEKLKMLFKKERKDYPSISQDTMLELIELEKQATKRIEEVENQKKKSESVNKNDPPSFRLLSQDSNEGNPEIEIGNTENVEKETIGEKEIVEDTVREKPVGGTEKIGEELVVEKNVGKEMVVEKIVGEETKEDEINEDTMEAEGDKMGEEKTPAEVEEKTPAEVEEKKQERPKRKIILSDALCSPYKQRRVGMEEKLTTVEKNISSYLFSGNGYVWDSLFEITDVMTTPRIELETLSPGIEVHVDVINTWTHLLNNEELKRNRDSSVFRLFCTAPMIHRDTFNKDAEGRNNEFKKNMTEFLKKEKLDNIKEFDLIFLPMILSQHFYLIFEMPWRTTVNYKDCGIFMMRHVETYMGEEEKSWQCGFGVESENVQEKQIEDLRRKYCAKILLHEINELKHYIVEEMKKYLQISYPSRKILEETSKKRIEERLKRELD</sequence>
<reference evidence="1 2" key="2">
    <citation type="journal article" date="2022" name="Mol. Ecol. Resour.">
        <title>The genomes of chicory, endive, great burdock and yacon provide insights into Asteraceae paleo-polyploidization history and plant inulin production.</title>
        <authorList>
            <person name="Fan W."/>
            <person name="Wang S."/>
            <person name="Wang H."/>
            <person name="Wang A."/>
            <person name="Jiang F."/>
            <person name="Liu H."/>
            <person name="Zhao H."/>
            <person name="Xu D."/>
            <person name="Zhang Y."/>
        </authorList>
    </citation>
    <scope>NUCLEOTIDE SEQUENCE [LARGE SCALE GENOMIC DNA]</scope>
    <source>
        <strain evidence="2">cv. Yunnan</strain>
        <tissue evidence="1">Leaves</tissue>
    </source>
</reference>
<gene>
    <name evidence="1" type="ORF">L1987_49109</name>
</gene>
<dbReference type="EMBL" id="CM042033">
    <property type="protein sequence ID" value="KAI3774551.1"/>
    <property type="molecule type" value="Genomic_DNA"/>
</dbReference>
<evidence type="ECO:0000313" key="2">
    <source>
        <dbReference type="Proteomes" id="UP001056120"/>
    </source>
</evidence>
<organism evidence="1 2">
    <name type="scientific">Smallanthus sonchifolius</name>
    <dbReference type="NCBI Taxonomy" id="185202"/>
    <lineage>
        <taxon>Eukaryota</taxon>
        <taxon>Viridiplantae</taxon>
        <taxon>Streptophyta</taxon>
        <taxon>Embryophyta</taxon>
        <taxon>Tracheophyta</taxon>
        <taxon>Spermatophyta</taxon>
        <taxon>Magnoliopsida</taxon>
        <taxon>eudicotyledons</taxon>
        <taxon>Gunneridae</taxon>
        <taxon>Pentapetalae</taxon>
        <taxon>asterids</taxon>
        <taxon>campanulids</taxon>
        <taxon>Asterales</taxon>
        <taxon>Asteraceae</taxon>
        <taxon>Asteroideae</taxon>
        <taxon>Heliantheae alliance</taxon>
        <taxon>Millerieae</taxon>
        <taxon>Smallanthus</taxon>
    </lineage>
</organism>
<name>A0ACB9FUW3_9ASTR</name>
<comment type="caution">
    <text evidence="1">The sequence shown here is derived from an EMBL/GenBank/DDBJ whole genome shotgun (WGS) entry which is preliminary data.</text>
</comment>
<proteinExistence type="predicted"/>